<dbReference type="RefSeq" id="WP_088017024.1">
    <property type="nucleotide sequence ID" value="NZ_CP020880.1"/>
</dbReference>
<keyword evidence="2" id="KW-0808">Transferase</keyword>
<evidence type="ECO:0000256" key="3">
    <source>
        <dbReference type="ARBA" id="ARBA00022691"/>
    </source>
</evidence>
<keyword evidence="1 5" id="KW-0489">Methyltransferase</keyword>
<dbReference type="GO" id="GO:0032259">
    <property type="term" value="P:methylation"/>
    <property type="evidence" value="ECO:0007669"/>
    <property type="project" value="UniProtKB-KW"/>
</dbReference>
<dbReference type="GeneID" id="96737420"/>
<dbReference type="PANTHER" id="PTHR43464:SF19">
    <property type="entry name" value="UBIQUINONE BIOSYNTHESIS O-METHYLTRANSFERASE, MITOCHONDRIAL"/>
    <property type="match status" value="1"/>
</dbReference>
<dbReference type="EMBL" id="CP020880">
    <property type="protein sequence ID" value="ART75090.1"/>
    <property type="molecule type" value="Genomic_DNA"/>
</dbReference>
<evidence type="ECO:0000259" key="4">
    <source>
        <dbReference type="Pfam" id="PF13649"/>
    </source>
</evidence>
<feature type="domain" description="Methyltransferase" evidence="4">
    <location>
        <begin position="63"/>
        <end position="157"/>
    </location>
</feature>
<gene>
    <name evidence="5" type="ORF">B4U37_03090</name>
</gene>
<dbReference type="SUPFAM" id="SSF53335">
    <property type="entry name" value="S-adenosyl-L-methionine-dependent methyltransferases"/>
    <property type="match status" value="1"/>
</dbReference>
<proteinExistence type="predicted"/>
<organism evidence="5 6">
    <name type="scientific">Sutcliffiella horikoshii</name>
    <dbReference type="NCBI Taxonomy" id="79883"/>
    <lineage>
        <taxon>Bacteria</taxon>
        <taxon>Bacillati</taxon>
        <taxon>Bacillota</taxon>
        <taxon>Bacilli</taxon>
        <taxon>Bacillales</taxon>
        <taxon>Bacillaceae</taxon>
        <taxon>Sutcliffiella</taxon>
    </lineage>
</organism>
<evidence type="ECO:0000313" key="6">
    <source>
        <dbReference type="Proteomes" id="UP000195573"/>
    </source>
</evidence>
<evidence type="ECO:0000256" key="2">
    <source>
        <dbReference type="ARBA" id="ARBA00022679"/>
    </source>
</evidence>
<keyword evidence="6" id="KW-1185">Reference proteome</keyword>
<dbReference type="InterPro" id="IPR041698">
    <property type="entry name" value="Methyltransf_25"/>
</dbReference>
<dbReference type="Pfam" id="PF13649">
    <property type="entry name" value="Methyltransf_25"/>
    <property type="match status" value="1"/>
</dbReference>
<reference evidence="5 6" key="1">
    <citation type="submission" date="2017-04" db="EMBL/GenBank/DDBJ databases">
        <title>Complete Genome Sequence of the Bacillus horikoshii 20a strain from Cuatro Cienegas, Coahuila, Mexico.</title>
        <authorList>
            <person name="Zarza E."/>
            <person name="Alcaraz L.D."/>
            <person name="Aguilar-Salinas B."/>
            <person name="Islas A."/>
            <person name="Olmedo-Alvarez G."/>
        </authorList>
    </citation>
    <scope>NUCLEOTIDE SEQUENCE [LARGE SCALE GENOMIC DNA]</scope>
    <source>
        <strain evidence="5 6">20a</strain>
    </source>
</reference>
<dbReference type="InterPro" id="IPR029063">
    <property type="entry name" value="SAM-dependent_MTases_sf"/>
</dbReference>
<dbReference type="PANTHER" id="PTHR43464">
    <property type="entry name" value="METHYLTRANSFERASE"/>
    <property type="match status" value="1"/>
</dbReference>
<dbReference type="GO" id="GO:0008168">
    <property type="term" value="F:methyltransferase activity"/>
    <property type="evidence" value="ECO:0007669"/>
    <property type="project" value="UniProtKB-KW"/>
</dbReference>
<dbReference type="CDD" id="cd02440">
    <property type="entry name" value="AdoMet_MTases"/>
    <property type="match status" value="1"/>
</dbReference>
<evidence type="ECO:0000256" key="1">
    <source>
        <dbReference type="ARBA" id="ARBA00022603"/>
    </source>
</evidence>
<accession>A0ABM6KFM4</accession>
<protein>
    <submittedName>
        <fullName evidence="5">SAM-dependent methyltransferase</fullName>
    </submittedName>
</protein>
<sequence>MESIYNNDDLLKMLDQLLIENSSFNWDNFYTDRDRNVPFFANYPDENLVEYFEKGLFQPGKRVLELGCGPGRNAIFFAENGCVVDAVDLSEEALEWGRQRAEKKNLTVNFSKDNIFNLNKNEESYDIVYDSGCFHHIAPHRRMSYLNLVRKALKPNGLFGITCFKQGGKFGGSDISDWDVYRLRSLQGGLGFTGEKLRSIFNDFREVEVRDMKEIDMSKKIFGVSGLLTGVFRKY</sequence>
<dbReference type="Proteomes" id="UP000195573">
    <property type="component" value="Chromosome"/>
</dbReference>
<keyword evidence="3" id="KW-0949">S-adenosyl-L-methionine</keyword>
<name>A0ABM6KFM4_9BACI</name>
<dbReference type="Gene3D" id="3.40.50.150">
    <property type="entry name" value="Vaccinia Virus protein VP39"/>
    <property type="match status" value="1"/>
</dbReference>
<evidence type="ECO:0000313" key="5">
    <source>
        <dbReference type="EMBL" id="ART75090.1"/>
    </source>
</evidence>